<accession>A0AAD3XIT9</accession>
<protein>
    <submittedName>
        <fullName evidence="2">Uncharacterized protein</fullName>
    </submittedName>
</protein>
<dbReference type="EMBL" id="BSYO01000006">
    <property type="protein sequence ID" value="GMH06148.1"/>
    <property type="molecule type" value="Genomic_DNA"/>
</dbReference>
<organism evidence="2 3">
    <name type="scientific">Nepenthes gracilis</name>
    <name type="common">Slender pitcher plant</name>
    <dbReference type="NCBI Taxonomy" id="150966"/>
    <lineage>
        <taxon>Eukaryota</taxon>
        <taxon>Viridiplantae</taxon>
        <taxon>Streptophyta</taxon>
        <taxon>Embryophyta</taxon>
        <taxon>Tracheophyta</taxon>
        <taxon>Spermatophyta</taxon>
        <taxon>Magnoliopsida</taxon>
        <taxon>eudicotyledons</taxon>
        <taxon>Gunneridae</taxon>
        <taxon>Pentapetalae</taxon>
        <taxon>Caryophyllales</taxon>
        <taxon>Nepenthaceae</taxon>
        <taxon>Nepenthes</taxon>
    </lineage>
</organism>
<evidence type="ECO:0000313" key="2">
    <source>
        <dbReference type="EMBL" id="GMH06148.1"/>
    </source>
</evidence>
<evidence type="ECO:0000256" key="1">
    <source>
        <dbReference type="SAM" id="MobiDB-lite"/>
    </source>
</evidence>
<comment type="caution">
    <text evidence="2">The sequence shown here is derived from an EMBL/GenBank/DDBJ whole genome shotgun (WGS) entry which is preliminary data.</text>
</comment>
<feature type="region of interest" description="Disordered" evidence="1">
    <location>
        <begin position="195"/>
        <end position="224"/>
    </location>
</feature>
<feature type="compositionally biased region" description="Low complexity" evidence="1">
    <location>
        <begin position="1"/>
        <end position="17"/>
    </location>
</feature>
<name>A0AAD3XIT9_NEPGR</name>
<evidence type="ECO:0000313" key="3">
    <source>
        <dbReference type="Proteomes" id="UP001279734"/>
    </source>
</evidence>
<proteinExistence type="predicted"/>
<sequence length="224" mass="25290">MLHQFQFQPPATAQQRAAKGHQLKNHGEHAHHQVELHQLPEHLNSVTGPLPINTAIDIHPVSTPTLGASATPSSCSSCRIKLRPRLHPHRQFHQKALPVIANCKATSGRATIIATKGHHPYICAIRSHLAQQHTNHPYSNWTAGKYSTGSNSESTVLSYSLKTQLKRNVERFTATKKTCINKKLWHIDMQNIHQHEQHHTKTGQRGNFWLPQQPTHKLHLLPKP</sequence>
<keyword evidence="3" id="KW-1185">Reference proteome</keyword>
<feature type="region of interest" description="Disordered" evidence="1">
    <location>
        <begin position="1"/>
        <end position="30"/>
    </location>
</feature>
<gene>
    <name evidence="2" type="ORF">Nepgr_007988</name>
</gene>
<reference evidence="2" key="1">
    <citation type="submission" date="2023-05" db="EMBL/GenBank/DDBJ databases">
        <title>Nepenthes gracilis genome sequencing.</title>
        <authorList>
            <person name="Fukushima K."/>
        </authorList>
    </citation>
    <scope>NUCLEOTIDE SEQUENCE</scope>
    <source>
        <strain evidence="2">SING2019-196</strain>
    </source>
</reference>
<dbReference type="AlphaFoldDB" id="A0AAD3XIT9"/>
<dbReference type="Proteomes" id="UP001279734">
    <property type="component" value="Unassembled WGS sequence"/>
</dbReference>